<proteinExistence type="inferred from homology"/>
<evidence type="ECO:0000256" key="1">
    <source>
        <dbReference type="ARBA" id="ARBA00006987"/>
    </source>
</evidence>
<name>A0ABT1D6A6_9PROT</name>
<evidence type="ECO:0000313" key="4">
    <source>
        <dbReference type="Proteomes" id="UP001523392"/>
    </source>
</evidence>
<accession>A0ABT1D6A6</accession>
<evidence type="ECO:0000313" key="3">
    <source>
        <dbReference type="EMBL" id="MCO6417459.1"/>
    </source>
</evidence>
<dbReference type="PANTHER" id="PTHR42928:SF5">
    <property type="entry name" value="BLR1237 PROTEIN"/>
    <property type="match status" value="1"/>
</dbReference>
<dbReference type="InterPro" id="IPR042100">
    <property type="entry name" value="Bug_dom1"/>
</dbReference>
<dbReference type="EMBL" id="JAFIRR010000092">
    <property type="protein sequence ID" value="MCO6417459.1"/>
    <property type="molecule type" value="Genomic_DNA"/>
</dbReference>
<feature type="non-terminal residue" evidence="3">
    <location>
        <position position="82"/>
    </location>
</feature>
<protein>
    <recommendedName>
        <fullName evidence="5">Tripartite tricarboxylate transporter substrate binding protein</fullName>
    </recommendedName>
</protein>
<keyword evidence="2" id="KW-0732">Signal</keyword>
<dbReference type="InterPro" id="IPR005064">
    <property type="entry name" value="BUG"/>
</dbReference>
<feature type="chain" id="PRO_5046388341" description="Tripartite tricarboxylate transporter substrate binding protein" evidence="2">
    <location>
        <begin position="24"/>
        <end position="82"/>
    </location>
</feature>
<sequence length="82" mass="8272">MRIARRPLLAALALSPLALPALARAQTAWPSRPVTLIVPYPPGGSSDNVARPIQLPLSAALGQNIVIENRGGAGGSIGAAAV</sequence>
<feature type="signal peptide" evidence="2">
    <location>
        <begin position="1"/>
        <end position="23"/>
    </location>
</feature>
<evidence type="ECO:0000256" key="2">
    <source>
        <dbReference type="SAM" id="SignalP"/>
    </source>
</evidence>
<dbReference type="Proteomes" id="UP001523392">
    <property type="component" value="Unassembled WGS sequence"/>
</dbReference>
<dbReference type="Gene3D" id="3.40.190.150">
    <property type="entry name" value="Bordetella uptake gene, domain 1"/>
    <property type="match status" value="1"/>
</dbReference>
<keyword evidence="4" id="KW-1185">Reference proteome</keyword>
<reference evidence="3 4" key="1">
    <citation type="submission" date="2021-12" db="EMBL/GenBank/DDBJ databases">
        <title>Siccirubricoccus leaddurans sp. nov., a high concentration Zn2+ tolerance bacterium.</title>
        <authorList>
            <person name="Cao Y."/>
        </authorList>
    </citation>
    <scope>NUCLEOTIDE SEQUENCE [LARGE SCALE GENOMIC DNA]</scope>
    <source>
        <strain evidence="3 4">KC 17139</strain>
    </source>
</reference>
<dbReference type="PANTHER" id="PTHR42928">
    <property type="entry name" value="TRICARBOXYLATE-BINDING PROTEIN"/>
    <property type="match status" value="1"/>
</dbReference>
<comment type="similarity">
    <text evidence="1">Belongs to the UPF0065 (bug) family.</text>
</comment>
<comment type="caution">
    <text evidence="3">The sequence shown here is derived from an EMBL/GenBank/DDBJ whole genome shotgun (WGS) entry which is preliminary data.</text>
</comment>
<evidence type="ECO:0008006" key="5">
    <source>
        <dbReference type="Google" id="ProtNLM"/>
    </source>
</evidence>
<gene>
    <name evidence="3" type="ORF">JYK14_14995</name>
</gene>
<organism evidence="3 4">
    <name type="scientific">Siccirubricoccus soli</name>
    <dbReference type="NCBI Taxonomy" id="2899147"/>
    <lineage>
        <taxon>Bacteria</taxon>
        <taxon>Pseudomonadati</taxon>
        <taxon>Pseudomonadota</taxon>
        <taxon>Alphaproteobacteria</taxon>
        <taxon>Acetobacterales</taxon>
        <taxon>Roseomonadaceae</taxon>
        <taxon>Siccirubricoccus</taxon>
    </lineage>
</organism>